<dbReference type="EMBL" id="LR797384">
    <property type="protein sequence ID" value="CAB4212349.1"/>
    <property type="molecule type" value="Genomic_DNA"/>
</dbReference>
<evidence type="ECO:0000313" key="2">
    <source>
        <dbReference type="EMBL" id="CAB4212349.1"/>
    </source>
</evidence>
<dbReference type="SUPFAM" id="SSF46955">
    <property type="entry name" value="Putative DNA-binding domain"/>
    <property type="match status" value="1"/>
</dbReference>
<reference evidence="2" key="1">
    <citation type="submission" date="2020-05" db="EMBL/GenBank/DDBJ databases">
        <authorList>
            <person name="Chiriac C."/>
            <person name="Salcher M."/>
            <person name="Ghai R."/>
            <person name="Kavagutti S V."/>
        </authorList>
    </citation>
    <scope>NUCLEOTIDE SEQUENCE</scope>
</reference>
<evidence type="ECO:0000313" key="3">
    <source>
        <dbReference type="EMBL" id="CAB5228197.1"/>
    </source>
</evidence>
<accession>A0A6J5SEN9</accession>
<name>A0A6J5SEN9_9CAUD</name>
<organism evidence="2">
    <name type="scientific">uncultured Caudovirales phage</name>
    <dbReference type="NCBI Taxonomy" id="2100421"/>
    <lineage>
        <taxon>Viruses</taxon>
        <taxon>Duplodnaviria</taxon>
        <taxon>Heunggongvirae</taxon>
        <taxon>Uroviricota</taxon>
        <taxon>Caudoviricetes</taxon>
        <taxon>Peduoviridae</taxon>
        <taxon>Maltschvirus</taxon>
        <taxon>Maltschvirus maltsch</taxon>
    </lineage>
</organism>
<dbReference type="InterPro" id="IPR009061">
    <property type="entry name" value="DNA-bd_dom_put_sf"/>
</dbReference>
<sequence length="148" mass="17122">MIDPEAFESPLIRRGKMLFRGKVLWPAQIRHLVEYRPHLREAAAKGLSIGEASRVIGFSPTALRNWSAILGIQFKKGRRRKTYRYDKSGWHKAIAEGVAKGMTLERIGIQLDVPLINIARYCERNGLNWMEMKRAAKIKRHEQEQNRA</sequence>
<protein>
    <submittedName>
        <fullName evidence="2">MerR-type HTH domain containing protein</fullName>
    </submittedName>
</protein>
<dbReference type="EMBL" id="LR798388">
    <property type="protein sequence ID" value="CAB5228197.1"/>
    <property type="molecule type" value="Genomic_DNA"/>
</dbReference>
<evidence type="ECO:0000313" key="1">
    <source>
        <dbReference type="EMBL" id="CAB4182424.1"/>
    </source>
</evidence>
<proteinExistence type="predicted"/>
<gene>
    <name evidence="1" type="ORF">UFOVP1086_4</name>
    <name evidence="2" type="ORF">UFOVP1440_4</name>
    <name evidence="3" type="ORF">UFOVP1533_4</name>
</gene>
<dbReference type="EMBL" id="LR797027">
    <property type="protein sequence ID" value="CAB4182424.1"/>
    <property type="molecule type" value="Genomic_DNA"/>
</dbReference>